<dbReference type="EMBL" id="KN832870">
    <property type="protein sequence ID" value="KIN08852.1"/>
    <property type="molecule type" value="Genomic_DNA"/>
</dbReference>
<dbReference type="AlphaFoldDB" id="A0A0C3I379"/>
<name>A0A0C3I379_OIDMZ</name>
<organism evidence="2 3">
    <name type="scientific">Oidiodendron maius (strain Zn)</name>
    <dbReference type="NCBI Taxonomy" id="913774"/>
    <lineage>
        <taxon>Eukaryota</taxon>
        <taxon>Fungi</taxon>
        <taxon>Dikarya</taxon>
        <taxon>Ascomycota</taxon>
        <taxon>Pezizomycotina</taxon>
        <taxon>Leotiomycetes</taxon>
        <taxon>Leotiomycetes incertae sedis</taxon>
        <taxon>Myxotrichaceae</taxon>
        <taxon>Oidiodendron</taxon>
    </lineage>
</organism>
<keyword evidence="1" id="KW-0472">Membrane</keyword>
<reference evidence="2 3" key="1">
    <citation type="submission" date="2014-04" db="EMBL/GenBank/DDBJ databases">
        <authorList>
            <consortium name="DOE Joint Genome Institute"/>
            <person name="Kuo A."/>
            <person name="Martino E."/>
            <person name="Perotto S."/>
            <person name="Kohler A."/>
            <person name="Nagy L.G."/>
            <person name="Floudas D."/>
            <person name="Copeland A."/>
            <person name="Barry K.W."/>
            <person name="Cichocki N."/>
            <person name="Veneault-Fourrey C."/>
            <person name="LaButti K."/>
            <person name="Lindquist E.A."/>
            <person name="Lipzen A."/>
            <person name="Lundell T."/>
            <person name="Morin E."/>
            <person name="Murat C."/>
            <person name="Sun H."/>
            <person name="Tunlid A."/>
            <person name="Henrissat B."/>
            <person name="Grigoriev I.V."/>
            <person name="Hibbett D.S."/>
            <person name="Martin F."/>
            <person name="Nordberg H.P."/>
            <person name="Cantor M.N."/>
            <person name="Hua S.X."/>
        </authorList>
    </citation>
    <scope>NUCLEOTIDE SEQUENCE [LARGE SCALE GENOMIC DNA]</scope>
    <source>
        <strain evidence="2 3">Zn</strain>
    </source>
</reference>
<dbReference type="OrthoDB" id="3511887at2759"/>
<gene>
    <name evidence="2" type="ORF">OIDMADRAFT_141113</name>
</gene>
<evidence type="ECO:0000313" key="3">
    <source>
        <dbReference type="Proteomes" id="UP000054321"/>
    </source>
</evidence>
<evidence type="ECO:0000256" key="1">
    <source>
        <dbReference type="SAM" id="Phobius"/>
    </source>
</evidence>
<proteinExistence type="predicted"/>
<dbReference type="STRING" id="913774.A0A0C3I379"/>
<accession>A0A0C3I379</accession>
<keyword evidence="3" id="KW-1185">Reference proteome</keyword>
<protein>
    <submittedName>
        <fullName evidence="2">Uncharacterized protein</fullName>
    </submittedName>
</protein>
<keyword evidence="1" id="KW-1133">Transmembrane helix</keyword>
<feature type="transmembrane region" description="Helical" evidence="1">
    <location>
        <begin position="446"/>
        <end position="471"/>
    </location>
</feature>
<dbReference type="Gene3D" id="1.20.58.340">
    <property type="entry name" value="Magnesium transport protein CorA, transmembrane region"/>
    <property type="match status" value="1"/>
</dbReference>
<reference evidence="3" key="2">
    <citation type="submission" date="2015-01" db="EMBL/GenBank/DDBJ databases">
        <title>Evolutionary Origins and Diversification of the Mycorrhizal Mutualists.</title>
        <authorList>
            <consortium name="DOE Joint Genome Institute"/>
            <consortium name="Mycorrhizal Genomics Consortium"/>
            <person name="Kohler A."/>
            <person name="Kuo A."/>
            <person name="Nagy L.G."/>
            <person name="Floudas D."/>
            <person name="Copeland A."/>
            <person name="Barry K.W."/>
            <person name="Cichocki N."/>
            <person name="Veneault-Fourrey C."/>
            <person name="LaButti K."/>
            <person name="Lindquist E.A."/>
            <person name="Lipzen A."/>
            <person name="Lundell T."/>
            <person name="Morin E."/>
            <person name="Murat C."/>
            <person name="Riley R."/>
            <person name="Ohm R."/>
            <person name="Sun H."/>
            <person name="Tunlid A."/>
            <person name="Henrissat B."/>
            <person name="Grigoriev I.V."/>
            <person name="Hibbett D.S."/>
            <person name="Martin F."/>
        </authorList>
    </citation>
    <scope>NUCLEOTIDE SEQUENCE [LARGE SCALE GENOMIC DNA]</scope>
    <source>
        <strain evidence="3">Zn</strain>
    </source>
</reference>
<evidence type="ECO:0000313" key="2">
    <source>
        <dbReference type="EMBL" id="KIN08852.1"/>
    </source>
</evidence>
<feature type="transmembrane region" description="Helical" evidence="1">
    <location>
        <begin position="415"/>
        <end position="434"/>
    </location>
</feature>
<keyword evidence="1" id="KW-0812">Transmembrane</keyword>
<dbReference type="HOGENOM" id="CLU_034568_0_0_1"/>
<sequence>MAAEISKEDGVKIMSDRPENARRGRAAALEFFEDHVHQHLFNSSNQLSTYMKNSFNSKPKNGEETTALPRRTVFILEDISTDFVEVLGFQLQIEPMFFAQQLWQSTWDNNRMGRKWFSLQYPQLLSLNDDTLFEANGKLYCDSNVFRKFSLPGASLGLFDRVAVIHRRLSYWSEEDTFAILLVDPPVGTYTIPNWSAPNRCSIPTPQKIPVACSPYEGGYVDVLKWPKELIGTPASWDTAAAQVPPRTSLLDDILFYYRETQQLNHQTTGCIADLTKKIALSNWTNFQLYVRKHSTFLEYKLEEFQETHGSKKNFTGLQWLEQNIDHVNGWKRRCAHYCDYVETNLVELNVTPPHSLDMSTQTTNLNGCLQDWVILLGRLRMWKDRTAAINSAVLNHLSILESSKSLDEARNSRLLAVLGTIFLPLSLTSSILSMGGDFLPGNRKFWIYFAVSLPLLVLGLLFSFGTAAVAEKARVVNTRFKQQSLPMWKKKNLVVRW</sequence>
<dbReference type="Proteomes" id="UP000054321">
    <property type="component" value="Unassembled WGS sequence"/>
</dbReference>
<dbReference type="InParanoid" id="A0A0C3I379"/>